<accession>A0A6G0YA07</accession>
<feature type="non-terminal residue" evidence="1">
    <location>
        <position position="87"/>
    </location>
</feature>
<dbReference type="Proteomes" id="UP000478052">
    <property type="component" value="Unassembled WGS sequence"/>
</dbReference>
<gene>
    <name evidence="1" type="ORF">FWK35_00030646</name>
</gene>
<proteinExistence type="predicted"/>
<evidence type="ECO:0000313" key="2">
    <source>
        <dbReference type="Proteomes" id="UP000478052"/>
    </source>
</evidence>
<dbReference type="EMBL" id="VUJU01005217">
    <property type="protein sequence ID" value="KAF0751914.1"/>
    <property type="molecule type" value="Genomic_DNA"/>
</dbReference>
<dbReference type="AlphaFoldDB" id="A0A6G0YA07"/>
<organism evidence="1 2">
    <name type="scientific">Aphis craccivora</name>
    <name type="common">Cowpea aphid</name>
    <dbReference type="NCBI Taxonomy" id="307492"/>
    <lineage>
        <taxon>Eukaryota</taxon>
        <taxon>Metazoa</taxon>
        <taxon>Ecdysozoa</taxon>
        <taxon>Arthropoda</taxon>
        <taxon>Hexapoda</taxon>
        <taxon>Insecta</taxon>
        <taxon>Pterygota</taxon>
        <taxon>Neoptera</taxon>
        <taxon>Paraneoptera</taxon>
        <taxon>Hemiptera</taxon>
        <taxon>Sternorrhyncha</taxon>
        <taxon>Aphidomorpha</taxon>
        <taxon>Aphidoidea</taxon>
        <taxon>Aphididae</taxon>
        <taxon>Aphidini</taxon>
        <taxon>Aphis</taxon>
        <taxon>Aphis</taxon>
    </lineage>
</organism>
<protein>
    <submittedName>
        <fullName evidence="1">DNA polymerase alpha subunit B</fullName>
    </submittedName>
</protein>
<comment type="caution">
    <text evidence="1">The sequence shown here is derived from an EMBL/GenBank/DDBJ whole genome shotgun (WGS) entry which is preliminary data.</text>
</comment>
<reference evidence="1 2" key="1">
    <citation type="submission" date="2019-08" db="EMBL/GenBank/DDBJ databases">
        <title>Whole genome of Aphis craccivora.</title>
        <authorList>
            <person name="Voronova N.V."/>
            <person name="Shulinski R.S."/>
            <person name="Bandarenka Y.V."/>
            <person name="Zhorov D.G."/>
            <person name="Warner D."/>
        </authorList>
    </citation>
    <scope>NUCLEOTIDE SEQUENCE [LARGE SCALE GENOMIC DNA]</scope>
    <source>
        <strain evidence="1">180601</strain>
        <tissue evidence="1">Whole Body</tissue>
    </source>
</reference>
<name>A0A6G0YA07_APHCR</name>
<keyword evidence="2" id="KW-1185">Reference proteome</keyword>
<evidence type="ECO:0000313" key="1">
    <source>
        <dbReference type="EMBL" id="KAF0751914.1"/>
    </source>
</evidence>
<sequence length="87" mass="9652">MCLYAYRSRPKRRGESVVFYPARPSVRARARVTTPSSGGVECRFPPCAGWPFGVCASASTHGTNIIQIENEFKVSDIIDEDNIKDKS</sequence>